<reference evidence="1" key="1">
    <citation type="submission" date="2021-03" db="EMBL/GenBank/DDBJ databases">
        <title>Chromosome level genome of the anhydrobiotic midge Polypedilum vanderplanki.</title>
        <authorList>
            <person name="Yoshida Y."/>
            <person name="Kikawada T."/>
            <person name="Gusev O."/>
        </authorList>
    </citation>
    <scope>NUCLEOTIDE SEQUENCE</scope>
    <source>
        <strain evidence="1">NIAS01</strain>
        <tissue evidence="1">Whole body or cell culture</tissue>
    </source>
</reference>
<dbReference type="Gene3D" id="3.80.10.10">
    <property type="entry name" value="Ribonuclease Inhibitor"/>
    <property type="match status" value="1"/>
</dbReference>
<organism evidence="1 2">
    <name type="scientific">Polypedilum vanderplanki</name>
    <name type="common">Sleeping chironomid midge</name>
    <dbReference type="NCBI Taxonomy" id="319348"/>
    <lineage>
        <taxon>Eukaryota</taxon>
        <taxon>Metazoa</taxon>
        <taxon>Ecdysozoa</taxon>
        <taxon>Arthropoda</taxon>
        <taxon>Hexapoda</taxon>
        <taxon>Insecta</taxon>
        <taxon>Pterygota</taxon>
        <taxon>Neoptera</taxon>
        <taxon>Endopterygota</taxon>
        <taxon>Diptera</taxon>
        <taxon>Nematocera</taxon>
        <taxon>Chironomoidea</taxon>
        <taxon>Chironomidae</taxon>
        <taxon>Chironominae</taxon>
        <taxon>Polypedilum</taxon>
        <taxon>Polypedilum</taxon>
    </lineage>
</organism>
<name>A0A9J6BMY8_POLVA</name>
<keyword evidence="2" id="KW-1185">Reference proteome</keyword>
<dbReference type="Pfam" id="PF13855">
    <property type="entry name" value="LRR_8"/>
    <property type="match status" value="1"/>
</dbReference>
<gene>
    <name evidence="1" type="ORF">PVAND_001034</name>
</gene>
<dbReference type="SUPFAM" id="SSF52058">
    <property type="entry name" value="L domain-like"/>
    <property type="match status" value="1"/>
</dbReference>
<evidence type="ECO:0000313" key="2">
    <source>
        <dbReference type="Proteomes" id="UP001107558"/>
    </source>
</evidence>
<protein>
    <submittedName>
        <fullName evidence="1">Uncharacterized protein</fullName>
    </submittedName>
</protein>
<dbReference type="InterPro" id="IPR032675">
    <property type="entry name" value="LRR_dom_sf"/>
</dbReference>
<dbReference type="InterPro" id="IPR001611">
    <property type="entry name" value="Leu-rich_rpt"/>
</dbReference>
<dbReference type="AlphaFoldDB" id="A0A9J6BMY8"/>
<accession>A0A9J6BMY8</accession>
<dbReference type="EMBL" id="JADBJN010000003">
    <property type="protein sequence ID" value="KAG5670795.1"/>
    <property type="molecule type" value="Genomic_DNA"/>
</dbReference>
<dbReference type="Proteomes" id="UP001107558">
    <property type="component" value="Chromosome 3"/>
</dbReference>
<evidence type="ECO:0000313" key="1">
    <source>
        <dbReference type="EMBL" id="KAG5670795.1"/>
    </source>
</evidence>
<comment type="caution">
    <text evidence="1">The sequence shown here is derived from an EMBL/GenBank/DDBJ whole genome shotgun (WGS) entry which is preliminary data.</text>
</comment>
<proteinExistence type="predicted"/>
<sequence length="178" mass="20810">MSVLIAKIFSDCIFIESQIVANKSVNIKWRLQDSNSSSFVSPRKIIFRNCTFFEFPQVMKGCNINSLKTLEIVSCQFKEFEKVNFKYFFFKELYIIDCELETLNGDFFKNMRHVVKISFAGNKLKQIGPELLDGLNQLDWVDFRYNSKINMLFDAQNRNNSNTLNEIKACLKSINSKH</sequence>